<name>A0A2X0MA74_9BASI</name>
<reference evidence="2 3" key="1">
    <citation type="submission" date="2016-11" db="EMBL/GenBank/DDBJ databases">
        <authorList>
            <person name="Jaros S."/>
            <person name="Januszkiewicz K."/>
            <person name="Wedrychowicz H."/>
        </authorList>
    </citation>
    <scope>NUCLEOTIDE SEQUENCE [LARGE SCALE GENOMIC DNA]</scope>
</reference>
<dbReference type="EMBL" id="FQNC01000047">
    <property type="protein sequence ID" value="SGY72928.1"/>
    <property type="molecule type" value="Genomic_DNA"/>
</dbReference>
<keyword evidence="3" id="KW-1185">Reference proteome</keyword>
<feature type="chain" id="PRO_5016160600" evidence="1">
    <location>
        <begin position="21"/>
        <end position="155"/>
    </location>
</feature>
<accession>A0A2X0MA74</accession>
<dbReference type="STRING" id="796604.A0A2X0MA74"/>
<organism evidence="2 3">
    <name type="scientific">Microbotryum silenes-dioicae</name>
    <dbReference type="NCBI Taxonomy" id="796604"/>
    <lineage>
        <taxon>Eukaryota</taxon>
        <taxon>Fungi</taxon>
        <taxon>Dikarya</taxon>
        <taxon>Basidiomycota</taxon>
        <taxon>Pucciniomycotina</taxon>
        <taxon>Microbotryomycetes</taxon>
        <taxon>Microbotryales</taxon>
        <taxon>Microbotryaceae</taxon>
        <taxon>Microbotryum</taxon>
    </lineage>
</organism>
<protein>
    <submittedName>
        <fullName evidence="2">BQ5605_C005g03232 protein</fullName>
    </submittedName>
</protein>
<sequence length="155" mass="17227">MLLKLTITLIVALLVLNVSALQEAGDTKAEFRLIKHAAAQKSNLTQPKENASFLLHHPIPFELNYDITTVYAIDVELLSEHKSIPLAVQMAGDHTGAISTTFSTPYFAENSIKYRNVTLRVTEWSLPSHNTAPKKKSSTIDRKIVCRNFSGKIHA</sequence>
<evidence type="ECO:0000313" key="2">
    <source>
        <dbReference type="EMBL" id="SGY72928.1"/>
    </source>
</evidence>
<dbReference type="AlphaFoldDB" id="A0A2X0MA74"/>
<feature type="signal peptide" evidence="1">
    <location>
        <begin position="1"/>
        <end position="20"/>
    </location>
</feature>
<evidence type="ECO:0000313" key="3">
    <source>
        <dbReference type="Proteomes" id="UP000249464"/>
    </source>
</evidence>
<gene>
    <name evidence="2" type="primary">BQ5605_C005g03232</name>
    <name evidence="2" type="ORF">BQ5605_C005G03232</name>
</gene>
<keyword evidence="1" id="KW-0732">Signal</keyword>
<dbReference type="Proteomes" id="UP000249464">
    <property type="component" value="Unassembled WGS sequence"/>
</dbReference>
<evidence type="ECO:0000256" key="1">
    <source>
        <dbReference type="SAM" id="SignalP"/>
    </source>
</evidence>
<proteinExistence type="predicted"/>